<reference evidence="2" key="1">
    <citation type="journal article" date="2022" name="IScience">
        <title>Evolution of zygomycete secretomes and the origins of terrestrial fungal ecologies.</title>
        <authorList>
            <person name="Chang Y."/>
            <person name="Wang Y."/>
            <person name="Mondo S."/>
            <person name="Ahrendt S."/>
            <person name="Andreopoulos W."/>
            <person name="Barry K."/>
            <person name="Beard J."/>
            <person name="Benny G.L."/>
            <person name="Blankenship S."/>
            <person name="Bonito G."/>
            <person name="Cuomo C."/>
            <person name="Desiro A."/>
            <person name="Gervers K.A."/>
            <person name="Hundley H."/>
            <person name="Kuo A."/>
            <person name="LaButti K."/>
            <person name="Lang B.F."/>
            <person name="Lipzen A."/>
            <person name="O'Donnell K."/>
            <person name="Pangilinan J."/>
            <person name="Reynolds N."/>
            <person name="Sandor L."/>
            <person name="Smith M.E."/>
            <person name="Tsang A."/>
            <person name="Grigoriev I.V."/>
            <person name="Stajich J.E."/>
            <person name="Spatafora J.W."/>
        </authorList>
    </citation>
    <scope>NUCLEOTIDE SEQUENCE</scope>
    <source>
        <strain evidence="2">RSA 2281</strain>
    </source>
</reference>
<reference evidence="2" key="2">
    <citation type="submission" date="2023-02" db="EMBL/GenBank/DDBJ databases">
        <authorList>
            <consortium name="DOE Joint Genome Institute"/>
            <person name="Mondo S.J."/>
            <person name="Chang Y."/>
            <person name="Wang Y."/>
            <person name="Ahrendt S."/>
            <person name="Andreopoulos W."/>
            <person name="Barry K."/>
            <person name="Beard J."/>
            <person name="Benny G.L."/>
            <person name="Blankenship S."/>
            <person name="Bonito G."/>
            <person name="Cuomo C."/>
            <person name="Desiro A."/>
            <person name="Gervers K.A."/>
            <person name="Hundley H."/>
            <person name="Kuo A."/>
            <person name="LaButti K."/>
            <person name="Lang B.F."/>
            <person name="Lipzen A."/>
            <person name="O'Donnell K."/>
            <person name="Pangilinan J."/>
            <person name="Reynolds N."/>
            <person name="Sandor L."/>
            <person name="Smith M.W."/>
            <person name="Tsang A."/>
            <person name="Grigoriev I.V."/>
            <person name="Stajich J.E."/>
            <person name="Spatafora J.W."/>
        </authorList>
    </citation>
    <scope>NUCLEOTIDE SEQUENCE</scope>
    <source>
        <strain evidence="2">RSA 2281</strain>
    </source>
</reference>
<keyword evidence="1" id="KW-0812">Transmembrane</keyword>
<accession>A0AAD5JLL6</accession>
<feature type="non-terminal residue" evidence="2">
    <location>
        <position position="102"/>
    </location>
</feature>
<dbReference type="Proteomes" id="UP001209540">
    <property type="component" value="Unassembled WGS sequence"/>
</dbReference>
<comment type="caution">
    <text evidence="2">The sequence shown here is derived from an EMBL/GenBank/DDBJ whole genome shotgun (WGS) entry which is preliminary data.</text>
</comment>
<sequence length="102" mass="12281">MMKMVMITMVRRHNFSIIERGSCGEKNVVIGNRDVFNEMHDANQIFSFLMAFLNRYDTVIFIYIGKRKEDNGSNMDWMMMMVMMIMEHGMCYHGFIYLFIYF</sequence>
<name>A0AAD5JLL6_9FUNG</name>
<evidence type="ECO:0000313" key="3">
    <source>
        <dbReference type="Proteomes" id="UP001209540"/>
    </source>
</evidence>
<dbReference type="EMBL" id="JAIXMP010000054">
    <property type="protein sequence ID" value="KAI9245112.1"/>
    <property type="molecule type" value="Genomic_DNA"/>
</dbReference>
<proteinExistence type="predicted"/>
<protein>
    <submittedName>
        <fullName evidence="2">Uncharacterized protein</fullName>
    </submittedName>
</protein>
<keyword evidence="1" id="KW-0472">Membrane</keyword>
<keyword evidence="1" id="KW-1133">Transmembrane helix</keyword>
<organism evidence="2 3">
    <name type="scientific">Phascolomyces articulosus</name>
    <dbReference type="NCBI Taxonomy" id="60185"/>
    <lineage>
        <taxon>Eukaryota</taxon>
        <taxon>Fungi</taxon>
        <taxon>Fungi incertae sedis</taxon>
        <taxon>Mucoromycota</taxon>
        <taxon>Mucoromycotina</taxon>
        <taxon>Mucoromycetes</taxon>
        <taxon>Mucorales</taxon>
        <taxon>Lichtheimiaceae</taxon>
        <taxon>Phascolomyces</taxon>
    </lineage>
</organism>
<keyword evidence="3" id="KW-1185">Reference proteome</keyword>
<feature type="transmembrane region" description="Helical" evidence="1">
    <location>
        <begin position="77"/>
        <end position="100"/>
    </location>
</feature>
<dbReference type="AlphaFoldDB" id="A0AAD5JLL6"/>
<gene>
    <name evidence="2" type="ORF">BDA99DRAFT_528472</name>
</gene>
<evidence type="ECO:0000313" key="2">
    <source>
        <dbReference type="EMBL" id="KAI9245112.1"/>
    </source>
</evidence>
<evidence type="ECO:0000256" key="1">
    <source>
        <dbReference type="SAM" id="Phobius"/>
    </source>
</evidence>
<feature type="transmembrane region" description="Helical" evidence="1">
    <location>
        <begin position="45"/>
        <end position="65"/>
    </location>
</feature>